<dbReference type="Proteomes" id="UP000240509">
    <property type="component" value="Unassembled WGS sequence"/>
</dbReference>
<evidence type="ECO:0000313" key="5">
    <source>
        <dbReference type="EMBL" id="PTL38354.1"/>
    </source>
</evidence>
<proteinExistence type="predicted"/>
<dbReference type="PANTHER" id="PTHR43479:SF7">
    <property type="entry name" value="TETR-FAMILY TRANSCRIPTIONAL REGULATOR"/>
    <property type="match status" value="1"/>
</dbReference>
<dbReference type="PANTHER" id="PTHR43479">
    <property type="entry name" value="ACREF/ENVCD OPERON REPRESSOR-RELATED"/>
    <property type="match status" value="1"/>
</dbReference>
<feature type="domain" description="HTH tetR-type" evidence="4">
    <location>
        <begin position="15"/>
        <end position="75"/>
    </location>
</feature>
<dbReference type="Pfam" id="PF00440">
    <property type="entry name" value="TetR_N"/>
    <property type="match status" value="1"/>
</dbReference>
<reference evidence="5 6" key="1">
    <citation type="submission" date="2018-03" db="EMBL/GenBank/DDBJ databases">
        <title>Alkalicoccus saliphilus sp. nov., isolated from a mineral pool.</title>
        <authorList>
            <person name="Zhao B."/>
        </authorList>
    </citation>
    <scope>NUCLEOTIDE SEQUENCE [LARGE SCALE GENOMIC DNA]</scope>
    <source>
        <strain evidence="5 6">6AG</strain>
    </source>
</reference>
<dbReference type="InterPro" id="IPR009057">
    <property type="entry name" value="Homeodomain-like_sf"/>
</dbReference>
<dbReference type="PRINTS" id="PR00455">
    <property type="entry name" value="HTHTETR"/>
</dbReference>
<dbReference type="Gene3D" id="1.10.357.10">
    <property type="entry name" value="Tetracycline Repressor, domain 2"/>
    <property type="match status" value="1"/>
</dbReference>
<dbReference type="OrthoDB" id="2720430at2"/>
<dbReference type="InterPro" id="IPR049397">
    <property type="entry name" value="EthR_C"/>
</dbReference>
<organism evidence="5 6">
    <name type="scientific">Alkalicoccus saliphilus</name>
    <dbReference type="NCBI Taxonomy" id="200989"/>
    <lineage>
        <taxon>Bacteria</taxon>
        <taxon>Bacillati</taxon>
        <taxon>Bacillota</taxon>
        <taxon>Bacilli</taxon>
        <taxon>Bacillales</taxon>
        <taxon>Bacillaceae</taxon>
        <taxon>Alkalicoccus</taxon>
    </lineage>
</organism>
<sequence length="211" mass="23886">MEEKHALTARERKALKTKNKLLEAGKKVLLEQGFQKATVTQIIREAGTGYGTAYVYFKNKDELLIVLMEDVMAKFYDVAGRTFAPKTSKEAYHLIEDQVKSFLSLAVEERDILRVVKEASGVSEAVASYWEDVRSRFIGSIAADIRHVQEKGLAAKHFDPEFTARAWYYANEMFLWDGVRDGSSFPSKKVIQTLTDLYTGGLYKDQEGSSH</sequence>
<evidence type="ECO:0000256" key="3">
    <source>
        <dbReference type="PROSITE-ProRule" id="PRU00335"/>
    </source>
</evidence>
<comment type="caution">
    <text evidence="5">The sequence shown here is derived from an EMBL/GenBank/DDBJ whole genome shotgun (WGS) entry which is preliminary data.</text>
</comment>
<keyword evidence="1" id="KW-0678">Repressor</keyword>
<dbReference type="PROSITE" id="PS50977">
    <property type="entry name" value="HTH_TETR_2"/>
    <property type="match status" value="1"/>
</dbReference>
<dbReference type="InterPro" id="IPR001647">
    <property type="entry name" value="HTH_TetR"/>
</dbReference>
<dbReference type="InterPro" id="IPR050624">
    <property type="entry name" value="HTH-type_Tx_Regulator"/>
</dbReference>
<dbReference type="Pfam" id="PF21313">
    <property type="entry name" value="EthR_C"/>
    <property type="match status" value="1"/>
</dbReference>
<evidence type="ECO:0000259" key="4">
    <source>
        <dbReference type="PROSITE" id="PS50977"/>
    </source>
</evidence>
<feature type="DNA-binding region" description="H-T-H motif" evidence="3">
    <location>
        <begin position="38"/>
        <end position="57"/>
    </location>
</feature>
<accession>A0A2T4U4N7</accession>
<protein>
    <submittedName>
        <fullName evidence="5">TetR family transcriptional regulator</fullName>
    </submittedName>
</protein>
<dbReference type="GO" id="GO:0003677">
    <property type="term" value="F:DNA binding"/>
    <property type="evidence" value="ECO:0007669"/>
    <property type="project" value="UniProtKB-UniRule"/>
</dbReference>
<dbReference type="Gene3D" id="1.10.10.60">
    <property type="entry name" value="Homeodomain-like"/>
    <property type="match status" value="1"/>
</dbReference>
<gene>
    <name evidence="5" type="ORF">C6Y45_11960</name>
</gene>
<dbReference type="RefSeq" id="WP_107585461.1">
    <property type="nucleotide sequence ID" value="NZ_PZJJ01000020.1"/>
</dbReference>
<evidence type="ECO:0000256" key="2">
    <source>
        <dbReference type="ARBA" id="ARBA00023125"/>
    </source>
</evidence>
<name>A0A2T4U4N7_9BACI</name>
<dbReference type="EMBL" id="PZJJ01000020">
    <property type="protein sequence ID" value="PTL38354.1"/>
    <property type="molecule type" value="Genomic_DNA"/>
</dbReference>
<dbReference type="SUPFAM" id="SSF46689">
    <property type="entry name" value="Homeodomain-like"/>
    <property type="match status" value="1"/>
</dbReference>
<dbReference type="AlphaFoldDB" id="A0A2T4U4N7"/>
<evidence type="ECO:0000256" key="1">
    <source>
        <dbReference type="ARBA" id="ARBA00022491"/>
    </source>
</evidence>
<keyword evidence="2 3" id="KW-0238">DNA-binding</keyword>
<evidence type="ECO:0000313" key="6">
    <source>
        <dbReference type="Proteomes" id="UP000240509"/>
    </source>
</evidence>
<dbReference type="InterPro" id="IPR036271">
    <property type="entry name" value="Tet_transcr_reg_TetR-rel_C_sf"/>
</dbReference>
<dbReference type="SUPFAM" id="SSF48498">
    <property type="entry name" value="Tetracyclin repressor-like, C-terminal domain"/>
    <property type="match status" value="1"/>
</dbReference>
<keyword evidence="6" id="KW-1185">Reference proteome</keyword>